<dbReference type="EMBL" id="CADIKK010000005">
    <property type="protein sequence ID" value="CAB3782099.1"/>
    <property type="molecule type" value="Genomic_DNA"/>
</dbReference>
<organism evidence="1 2">
    <name type="scientific">Paraburkholderia ultramafica</name>
    <dbReference type="NCBI Taxonomy" id="1544867"/>
    <lineage>
        <taxon>Bacteria</taxon>
        <taxon>Pseudomonadati</taxon>
        <taxon>Pseudomonadota</taxon>
        <taxon>Betaproteobacteria</taxon>
        <taxon>Burkholderiales</taxon>
        <taxon>Burkholderiaceae</taxon>
        <taxon>Paraburkholderia</taxon>
    </lineage>
</organism>
<evidence type="ECO:0000313" key="2">
    <source>
        <dbReference type="Proteomes" id="UP000494365"/>
    </source>
</evidence>
<accession>A0A6S7AZJ7</accession>
<dbReference type="AlphaFoldDB" id="A0A6S7AZJ7"/>
<dbReference type="RefSeq" id="WP_175148794.1">
    <property type="nucleotide sequence ID" value="NZ_CADIKK010000005.1"/>
</dbReference>
<protein>
    <submittedName>
        <fullName evidence="1">Uncharacterized protein</fullName>
    </submittedName>
</protein>
<sequence length="76" mass="8706">MSFRYCKLKHLNSDLFDSGKYITYALFASLNPHCQIGRSLVRMPATIEAEGTTRALFIYIAEARRAQNAQLRHCIL</sequence>
<evidence type="ECO:0000313" key="1">
    <source>
        <dbReference type="EMBL" id="CAB3782099.1"/>
    </source>
</evidence>
<proteinExistence type="predicted"/>
<name>A0A6S7AZJ7_9BURK</name>
<keyword evidence="2" id="KW-1185">Reference proteome</keyword>
<dbReference type="Proteomes" id="UP000494365">
    <property type="component" value="Unassembled WGS sequence"/>
</dbReference>
<gene>
    <name evidence="1" type="ORF">LMG28614_01368</name>
</gene>
<reference evidence="1 2" key="1">
    <citation type="submission" date="2020-04" db="EMBL/GenBank/DDBJ databases">
        <authorList>
            <person name="De Canck E."/>
        </authorList>
    </citation>
    <scope>NUCLEOTIDE SEQUENCE [LARGE SCALE GENOMIC DNA]</scope>
    <source>
        <strain evidence="1 2">LMG 28614</strain>
    </source>
</reference>